<evidence type="ECO:0000256" key="3">
    <source>
        <dbReference type="ARBA" id="ARBA00023002"/>
    </source>
</evidence>
<proteinExistence type="predicted"/>
<dbReference type="Proteomes" id="UP001589894">
    <property type="component" value="Unassembled WGS sequence"/>
</dbReference>
<dbReference type="PANTHER" id="PTHR23026">
    <property type="entry name" value="NADPH NITROREDUCTASE"/>
    <property type="match status" value="1"/>
</dbReference>
<comment type="caution">
    <text evidence="5">The sequence shown here is derived from an EMBL/GenBank/DDBJ whole genome shotgun (WGS) entry which is preliminary data.</text>
</comment>
<keyword evidence="3" id="KW-0560">Oxidoreductase</keyword>
<keyword evidence="2" id="KW-0288">FMN</keyword>
<evidence type="ECO:0000259" key="4">
    <source>
        <dbReference type="Pfam" id="PF00881"/>
    </source>
</evidence>
<dbReference type="InterPro" id="IPR000415">
    <property type="entry name" value="Nitroreductase-like"/>
</dbReference>
<evidence type="ECO:0000256" key="1">
    <source>
        <dbReference type="ARBA" id="ARBA00022630"/>
    </source>
</evidence>
<dbReference type="RefSeq" id="WP_377342969.1">
    <property type="nucleotide sequence ID" value="NZ_JBHLUE010000026.1"/>
</dbReference>
<protein>
    <submittedName>
        <fullName evidence="5">Nitroreductase</fullName>
    </submittedName>
</protein>
<evidence type="ECO:0000313" key="5">
    <source>
        <dbReference type="EMBL" id="MFC0567650.1"/>
    </source>
</evidence>
<organism evidence="5 6">
    <name type="scientific">Plantactinospora siamensis</name>
    <dbReference type="NCBI Taxonomy" id="555372"/>
    <lineage>
        <taxon>Bacteria</taxon>
        <taxon>Bacillati</taxon>
        <taxon>Actinomycetota</taxon>
        <taxon>Actinomycetes</taxon>
        <taxon>Micromonosporales</taxon>
        <taxon>Micromonosporaceae</taxon>
        <taxon>Plantactinospora</taxon>
    </lineage>
</organism>
<evidence type="ECO:0000256" key="2">
    <source>
        <dbReference type="ARBA" id="ARBA00022643"/>
    </source>
</evidence>
<dbReference type="EMBL" id="JBHLUE010000026">
    <property type="protein sequence ID" value="MFC0567650.1"/>
    <property type="molecule type" value="Genomic_DNA"/>
</dbReference>
<feature type="domain" description="Nitroreductase" evidence="4">
    <location>
        <begin position="14"/>
        <end position="203"/>
    </location>
</feature>
<dbReference type="Pfam" id="PF00881">
    <property type="entry name" value="Nitroreductase"/>
    <property type="match status" value="1"/>
</dbReference>
<name>A0ABV6P3P5_9ACTN</name>
<gene>
    <name evidence="5" type="ORF">ACFFHU_26365</name>
</gene>
<dbReference type="InterPro" id="IPR029479">
    <property type="entry name" value="Nitroreductase"/>
</dbReference>
<evidence type="ECO:0000313" key="6">
    <source>
        <dbReference type="Proteomes" id="UP001589894"/>
    </source>
</evidence>
<keyword evidence="1" id="KW-0285">Flavoprotein</keyword>
<accession>A0ABV6P3P5</accession>
<dbReference type="CDD" id="cd02136">
    <property type="entry name" value="PnbA_NfnB-like"/>
    <property type="match status" value="1"/>
</dbReference>
<reference evidence="5 6" key="1">
    <citation type="submission" date="2024-09" db="EMBL/GenBank/DDBJ databases">
        <authorList>
            <person name="Sun Q."/>
            <person name="Mori K."/>
        </authorList>
    </citation>
    <scope>NUCLEOTIDE SEQUENCE [LARGE SCALE GENOMIC DNA]</scope>
    <source>
        <strain evidence="5 6">TBRC 2205</strain>
    </source>
</reference>
<dbReference type="InterPro" id="IPR050627">
    <property type="entry name" value="Nitroreductase/BluB"/>
</dbReference>
<dbReference type="PANTHER" id="PTHR23026:SF90">
    <property type="entry name" value="IODOTYROSINE DEIODINASE 1"/>
    <property type="match status" value="1"/>
</dbReference>
<dbReference type="Gene3D" id="3.40.109.10">
    <property type="entry name" value="NADH Oxidase"/>
    <property type="match status" value="1"/>
</dbReference>
<keyword evidence="6" id="KW-1185">Reference proteome</keyword>
<dbReference type="SUPFAM" id="SSF55469">
    <property type="entry name" value="FMN-dependent nitroreductase-like"/>
    <property type="match status" value="1"/>
</dbReference>
<sequence>MSRDEVARDVYEAVRTRQSIRRFTDRPVPRTVLRRVLAAAANAPSGSNLQPWHVYVLSGAPLADLKRRVAERIAVGDSGDDREFPVYPPELRPPYPERLAALGEARYGSLGIARDDVRARARVRAENWNCFGAGTALFCYLDRDMPAPRWSDAGMYLQTVMLLLRAEGLHSCAQEAWAEYHRSVGEVIAPPARRMLFCGMSIGFADPAAAHPRVPRAPLAETVTFLD</sequence>